<gene>
    <name evidence="9" type="ORF">GCM10007392_30110</name>
</gene>
<dbReference type="InterPro" id="IPR006037">
    <property type="entry name" value="RCK_C"/>
</dbReference>
<dbReference type="Pfam" id="PF03600">
    <property type="entry name" value="CitMHS"/>
    <property type="match status" value="1"/>
</dbReference>
<comment type="subcellular location">
    <subcellularLocation>
        <location evidence="1">Membrane</location>
        <topology evidence="1">Multi-pass membrane protein</topology>
    </subcellularLocation>
</comment>
<dbReference type="Pfam" id="PF02080">
    <property type="entry name" value="TrkA_C"/>
    <property type="match status" value="1"/>
</dbReference>
<evidence type="ECO:0000259" key="8">
    <source>
        <dbReference type="PROSITE" id="PS51202"/>
    </source>
</evidence>
<dbReference type="GO" id="GO:0006813">
    <property type="term" value="P:potassium ion transport"/>
    <property type="evidence" value="ECO:0007669"/>
    <property type="project" value="InterPro"/>
</dbReference>
<evidence type="ECO:0000313" key="9">
    <source>
        <dbReference type="EMBL" id="GGX60083.1"/>
    </source>
</evidence>
<dbReference type="AlphaFoldDB" id="A0A918NDW5"/>
<evidence type="ECO:0000256" key="3">
    <source>
        <dbReference type="ARBA" id="ARBA00022692"/>
    </source>
</evidence>
<dbReference type="InterPro" id="IPR004680">
    <property type="entry name" value="Cit_transptr-like_dom"/>
</dbReference>
<dbReference type="SUPFAM" id="SSF116726">
    <property type="entry name" value="TrkA C-terminal domain-like"/>
    <property type="match status" value="2"/>
</dbReference>
<dbReference type="EMBL" id="BMXR01000007">
    <property type="protein sequence ID" value="GGX60083.1"/>
    <property type="molecule type" value="Genomic_DNA"/>
</dbReference>
<feature type="transmembrane region" description="Helical" evidence="7">
    <location>
        <begin position="522"/>
        <end position="540"/>
    </location>
</feature>
<name>A0A918NDW5_9GAMM</name>
<feature type="transmembrane region" description="Helical" evidence="7">
    <location>
        <begin position="438"/>
        <end position="457"/>
    </location>
</feature>
<dbReference type="PROSITE" id="PS51202">
    <property type="entry name" value="RCK_C"/>
    <property type="match status" value="2"/>
</dbReference>
<evidence type="ECO:0000313" key="10">
    <source>
        <dbReference type="Proteomes" id="UP000626148"/>
    </source>
</evidence>
<feature type="transmembrane region" description="Helical" evidence="7">
    <location>
        <begin position="5"/>
        <end position="21"/>
    </location>
</feature>
<keyword evidence="6 7" id="KW-0472">Membrane</keyword>
<dbReference type="Gene3D" id="3.30.70.1450">
    <property type="entry name" value="Regulator of K+ conductance, C-terminal domain"/>
    <property type="match status" value="2"/>
</dbReference>
<organism evidence="9 10">
    <name type="scientific">Saccharospirillum salsuginis</name>
    <dbReference type="NCBI Taxonomy" id="418750"/>
    <lineage>
        <taxon>Bacteria</taxon>
        <taxon>Pseudomonadati</taxon>
        <taxon>Pseudomonadota</taxon>
        <taxon>Gammaproteobacteria</taxon>
        <taxon>Oceanospirillales</taxon>
        <taxon>Saccharospirillaceae</taxon>
        <taxon>Saccharospirillum</taxon>
    </lineage>
</organism>
<feature type="transmembrane region" description="Helical" evidence="7">
    <location>
        <begin position="393"/>
        <end position="426"/>
    </location>
</feature>
<dbReference type="GO" id="GO:0008324">
    <property type="term" value="F:monoatomic cation transmembrane transporter activity"/>
    <property type="evidence" value="ECO:0007669"/>
    <property type="project" value="InterPro"/>
</dbReference>
<dbReference type="RefSeq" id="WP_189610123.1">
    <property type="nucleotide sequence ID" value="NZ_BMXR01000007.1"/>
</dbReference>
<protein>
    <submittedName>
        <fullName evidence="9">SLC13 family permease</fullName>
    </submittedName>
</protein>
<dbReference type="InterPro" id="IPR051679">
    <property type="entry name" value="DASS-Related_Transporters"/>
</dbReference>
<evidence type="ECO:0000256" key="4">
    <source>
        <dbReference type="ARBA" id="ARBA00022737"/>
    </source>
</evidence>
<keyword evidence="3 7" id="KW-0812">Transmembrane</keyword>
<reference evidence="9" key="1">
    <citation type="journal article" date="2014" name="Int. J. Syst. Evol. Microbiol.">
        <title>Complete genome sequence of Corynebacterium casei LMG S-19264T (=DSM 44701T), isolated from a smear-ripened cheese.</title>
        <authorList>
            <consortium name="US DOE Joint Genome Institute (JGI-PGF)"/>
            <person name="Walter F."/>
            <person name="Albersmeier A."/>
            <person name="Kalinowski J."/>
            <person name="Ruckert C."/>
        </authorList>
    </citation>
    <scope>NUCLEOTIDE SEQUENCE</scope>
    <source>
        <strain evidence="9">KCTC 22169</strain>
    </source>
</reference>
<feature type="transmembrane region" description="Helical" evidence="7">
    <location>
        <begin position="469"/>
        <end position="492"/>
    </location>
</feature>
<feature type="transmembrane region" description="Helical" evidence="7">
    <location>
        <begin position="139"/>
        <end position="163"/>
    </location>
</feature>
<evidence type="ECO:0000256" key="5">
    <source>
        <dbReference type="ARBA" id="ARBA00022989"/>
    </source>
</evidence>
<keyword evidence="2" id="KW-0813">Transport</keyword>
<feature type="transmembrane region" description="Helical" evidence="7">
    <location>
        <begin position="27"/>
        <end position="45"/>
    </location>
</feature>
<keyword evidence="5 7" id="KW-1133">Transmembrane helix</keyword>
<dbReference type="Proteomes" id="UP000626148">
    <property type="component" value="Unassembled WGS sequence"/>
</dbReference>
<reference evidence="9" key="2">
    <citation type="submission" date="2020-09" db="EMBL/GenBank/DDBJ databases">
        <authorList>
            <person name="Sun Q."/>
            <person name="Kim S."/>
        </authorList>
    </citation>
    <scope>NUCLEOTIDE SEQUENCE</scope>
    <source>
        <strain evidence="9">KCTC 22169</strain>
    </source>
</reference>
<feature type="domain" description="RCK C-terminal" evidence="8">
    <location>
        <begin position="203"/>
        <end position="287"/>
    </location>
</feature>
<proteinExistence type="predicted"/>
<dbReference type="GO" id="GO:0005886">
    <property type="term" value="C:plasma membrane"/>
    <property type="evidence" value="ECO:0007669"/>
    <property type="project" value="TreeGrafter"/>
</dbReference>
<dbReference type="PANTHER" id="PTHR43652">
    <property type="entry name" value="BASIC AMINO ACID ANTIPORTER YFCC-RELATED"/>
    <property type="match status" value="1"/>
</dbReference>
<evidence type="ECO:0000256" key="6">
    <source>
        <dbReference type="ARBA" id="ARBA00023136"/>
    </source>
</evidence>
<evidence type="ECO:0000256" key="1">
    <source>
        <dbReference type="ARBA" id="ARBA00004141"/>
    </source>
</evidence>
<feature type="transmembrane region" description="Helical" evidence="7">
    <location>
        <begin position="52"/>
        <end position="71"/>
    </location>
</feature>
<accession>A0A918NDW5</accession>
<dbReference type="PANTHER" id="PTHR43652:SF2">
    <property type="entry name" value="BASIC AMINO ACID ANTIPORTER YFCC-RELATED"/>
    <property type="match status" value="1"/>
</dbReference>
<feature type="transmembrane region" description="Helical" evidence="7">
    <location>
        <begin position="175"/>
        <end position="195"/>
    </location>
</feature>
<dbReference type="InterPro" id="IPR036721">
    <property type="entry name" value="RCK_C_sf"/>
</dbReference>
<comment type="caution">
    <text evidence="9">The sequence shown here is derived from an EMBL/GenBank/DDBJ whole genome shotgun (WGS) entry which is preliminary data.</text>
</comment>
<evidence type="ECO:0000256" key="7">
    <source>
        <dbReference type="SAM" id="Phobius"/>
    </source>
</evidence>
<feature type="transmembrane region" description="Helical" evidence="7">
    <location>
        <begin position="560"/>
        <end position="579"/>
    </location>
</feature>
<keyword evidence="10" id="KW-1185">Reference proteome</keyword>
<feature type="domain" description="RCK C-terminal" evidence="8">
    <location>
        <begin position="290"/>
        <end position="375"/>
    </location>
</feature>
<evidence type="ECO:0000256" key="2">
    <source>
        <dbReference type="ARBA" id="ARBA00022448"/>
    </source>
</evidence>
<sequence>MTLESILTLTGLIAIIIGLYSNRGRPAYWFVTVAVVLYLAGVLTLPEVLTGLTNEGVVTLALLMIIAFLVQDSGLLEKPIEAMLNRANRNGAGFIGILAPVALVSGFLNNTPIVSMLVHPIRQWALDRGMAPSQFLMPLSYAAIVGGTLTLIGTSTNLVVFGLVKDMELDHSLHLLSPAWVGLPLTVLFLIYYWFARHRLPNRTPADTRSQTVTHFQIPARVTDAIAGQSVQDAQLRNLKHGYLYRLVRATDEVLEVDSQTRLHAGDQLVFLGAPQLVKELSHLKGVEFSNHDTLEGAEPTHLVEAVVPMGSSLIGKTAKEVGFRKRFGSVIVSIAHQTEQRFGKLGQYTLKAGDLLLLETQNDHKTRIAASDLMVLNRYHSGQPPQARRRSYLTLLAFPAMVLLGSALGFPLLDIALVFIALALLTGLARPNQLPKGIELELFAILVGALALARAVDKTGLADAVVSLLNGLPLTPLWALAAIFMLTWLMTELLTNNSAAALMLPFALPIGALYGLSVNQVAITVMIAASASFVTPFGYQTNLMVLSAGNYKPIDYVKFGLPLVVISAVTTVTIVYLLL</sequence>
<feature type="transmembrane region" description="Helical" evidence="7">
    <location>
        <begin position="91"/>
        <end position="118"/>
    </location>
</feature>
<feature type="transmembrane region" description="Helical" evidence="7">
    <location>
        <begin position="498"/>
        <end position="515"/>
    </location>
</feature>
<keyword evidence="4" id="KW-0677">Repeat</keyword>